<organism evidence="11 12">
    <name type="scientific">Eptatretus burgeri</name>
    <name type="common">Inshore hagfish</name>
    <dbReference type="NCBI Taxonomy" id="7764"/>
    <lineage>
        <taxon>Eukaryota</taxon>
        <taxon>Metazoa</taxon>
        <taxon>Chordata</taxon>
        <taxon>Craniata</taxon>
        <taxon>Vertebrata</taxon>
        <taxon>Cyclostomata</taxon>
        <taxon>Myxini</taxon>
        <taxon>Myxiniformes</taxon>
        <taxon>Myxinidae</taxon>
        <taxon>Eptatretinae</taxon>
        <taxon>Eptatretus</taxon>
    </lineage>
</organism>
<evidence type="ECO:0000256" key="5">
    <source>
        <dbReference type="ARBA" id="ARBA00023136"/>
    </source>
</evidence>
<evidence type="ECO:0000256" key="7">
    <source>
        <dbReference type="ARBA" id="ARBA00023288"/>
    </source>
</evidence>
<accession>A0A8C4QCX3</accession>
<dbReference type="Pfam" id="PF00631">
    <property type="entry name" value="G-gamma"/>
    <property type="match status" value="1"/>
</dbReference>
<keyword evidence="7 9" id="KW-0449">Lipoprotein</keyword>
<keyword evidence="12" id="KW-1185">Reference proteome</keyword>
<proteinExistence type="inferred from homology"/>
<comment type="subunit">
    <text evidence="9">G proteins are composed of 3 units; alpha, beta and gamma.</text>
</comment>
<sequence length="87" mass="10004">MCVQTLIPSVQILQTTMATNSTNSLIQARRIVEQLRIDANLRRVKVSKAATDLMDYCNEHMREDPFLNPPPSAENPFREKRVFCNIL</sequence>
<dbReference type="InterPro" id="IPR001770">
    <property type="entry name" value="G-protein_gamma"/>
</dbReference>
<dbReference type="InterPro" id="IPR015898">
    <property type="entry name" value="G-protein_gamma-like_dom"/>
</dbReference>
<dbReference type="InterPro" id="IPR036284">
    <property type="entry name" value="GGL_sf"/>
</dbReference>
<dbReference type="PANTHER" id="PTHR13809">
    <property type="entry name" value="GUANINE NUCLEOTIDE-BINDING PROTEIN GAMMA SUBUNIT"/>
    <property type="match status" value="1"/>
</dbReference>
<dbReference type="SUPFAM" id="SSF48670">
    <property type="entry name" value="Transducin (heterotrimeric G protein), gamma chain"/>
    <property type="match status" value="1"/>
</dbReference>
<evidence type="ECO:0000259" key="10">
    <source>
        <dbReference type="PROSITE" id="PS50058"/>
    </source>
</evidence>
<keyword evidence="5 9" id="KW-0472">Membrane</keyword>
<feature type="domain" description="G protein gamma" evidence="10">
    <location>
        <begin position="21"/>
        <end position="87"/>
    </location>
</feature>
<evidence type="ECO:0000256" key="1">
    <source>
        <dbReference type="ARBA" id="ARBA00004342"/>
    </source>
</evidence>
<keyword evidence="4" id="KW-0488">Methylation</keyword>
<dbReference type="SMART" id="SM00224">
    <property type="entry name" value="GGL"/>
    <property type="match status" value="1"/>
</dbReference>
<dbReference type="CDD" id="cd00068">
    <property type="entry name" value="GGL"/>
    <property type="match status" value="1"/>
</dbReference>
<keyword evidence="3 9" id="KW-1003">Cell membrane</keyword>
<dbReference type="PROSITE" id="PS50058">
    <property type="entry name" value="G_PROTEIN_GAMMA"/>
    <property type="match status" value="1"/>
</dbReference>
<dbReference type="GO" id="GO:0007186">
    <property type="term" value="P:G protein-coupled receptor signaling pathway"/>
    <property type="evidence" value="ECO:0007669"/>
    <property type="project" value="InterPro"/>
</dbReference>
<evidence type="ECO:0000256" key="9">
    <source>
        <dbReference type="RuleBase" id="RU004973"/>
    </source>
</evidence>
<dbReference type="OMA" id="TSENFWE"/>
<dbReference type="GO" id="GO:0031681">
    <property type="term" value="F:G-protein beta-subunit binding"/>
    <property type="evidence" value="ECO:0007669"/>
    <property type="project" value="InterPro"/>
</dbReference>
<keyword evidence="6 9" id="KW-0807">Transducer</keyword>
<protein>
    <recommendedName>
        <fullName evidence="9">Guanine nucleotide-binding protein subunit gamma</fullName>
    </recommendedName>
</protein>
<evidence type="ECO:0000313" key="12">
    <source>
        <dbReference type="Proteomes" id="UP000694388"/>
    </source>
</evidence>
<dbReference type="GO" id="GO:0005834">
    <property type="term" value="C:heterotrimeric G-protein complex"/>
    <property type="evidence" value="ECO:0007669"/>
    <property type="project" value="InterPro"/>
</dbReference>
<comment type="subcellular location">
    <subcellularLocation>
        <location evidence="1 9">Cell membrane</location>
        <topology evidence="1 9">Lipid-anchor</topology>
        <orientation evidence="1 9">Cytoplasmic side</orientation>
    </subcellularLocation>
</comment>
<comment type="function">
    <text evidence="9">Guanine nucleotide-binding proteins (G proteins) are involved as a modulator or transducer in various transmembrane signaling systems. The beta and gamma chains are required for the GTPase activity, for replacement of GDP by GTP, and for G protein-effector interaction.</text>
</comment>
<reference evidence="11" key="2">
    <citation type="submission" date="2025-09" db="UniProtKB">
        <authorList>
            <consortium name="Ensembl"/>
        </authorList>
    </citation>
    <scope>IDENTIFICATION</scope>
</reference>
<dbReference type="SMART" id="SM01224">
    <property type="entry name" value="G_gamma"/>
    <property type="match status" value="1"/>
</dbReference>
<keyword evidence="8" id="KW-0636">Prenylation</keyword>
<name>A0A8C4QCX3_EPTBU</name>
<dbReference type="PRINTS" id="PR00321">
    <property type="entry name" value="GPROTEING"/>
</dbReference>
<gene>
    <name evidence="11" type="primary">GNG4</name>
</gene>
<reference evidence="11" key="1">
    <citation type="submission" date="2025-08" db="UniProtKB">
        <authorList>
            <consortium name="Ensembl"/>
        </authorList>
    </citation>
    <scope>IDENTIFICATION</scope>
</reference>
<evidence type="ECO:0000256" key="6">
    <source>
        <dbReference type="ARBA" id="ARBA00023224"/>
    </source>
</evidence>
<dbReference type="FunFam" id="4.10.260.10:FF:000001">
    <property type="entry name" value="Guanine nucleotide-binding protein subunit gamma"/>
    <property type="match status" value="1"/>
</dbReference>
<evidence type="ECO:0000256" key="8">
    <source>
        <dbReference type="ARBA" id="ARBA00023289"/>
    </source>
</evidence>
<comment type="similarity">
    <text evidence="2 9">Belongs to the G protein gamma family.</text>
</comment>
<dbReference type="GeneTree" id="ENSGT01100000263497"/>
<evidence type="ECO:0000256" key="4">
    <source>
        <dbReference type="ARBA" id="ARBA00022481"/>
    </source>
</evidence>
<dbReference type="AlphaFoldDB" id="A0A8C4QCX3"/>
<evidence type="ECO:0000256" key="3">
    <source>
        <dbReference type="ARBA" id="ARBA00022475"/>
    </source>
</evidence>
<dbReference type="Ensembl" id="ENSEBUT00000014038.1">
    <property type="protein sequence ID" value="ENSEBUP00000013462.1"/>
    <property type="gene ID" value="ENSEBUG00000008497.1"/>
</dbReference>
<evidence type="ECO:0000313" key="11">
    <source>
        <dbReference type="Ensembl" id="ENSEBUP00000013462.1"/>
    </source>
</evidence>
<dbReference type="Proteomes" id="UP000694388">
    <property type="component" value="Unplaced"/>
</dbReference>
<evidence type="ECO:0000256" key="2">
    <source>
        <dbReference type="ARBA" id="ARBA00007431"/>
    </source>
</evidence>
<dbReference type="Gene3D" id="4.10.260.10">
    <property type="entry name" value="Transducin (heterotrimeric G protein), gamma chain"/>
    <property type="match status" value="1"/>
</dbReference>